<proteinExistence type="predicted"/>
<name>A0ABR7T225_HELCL</name>
<gene>
    <name evidence="1" type="ORF">H1S01_05750</name>
</gene>
<accession>A0ABR7T225</accession>
<dbReference type="RefSeq" id="WP_188039131.1">
    <property type="nucleotide sequence ID" value="NZ_JACVHF010000003.1"/>
</dbReference>
<sequence>MGLHRSHVYNMLEQAKTSERQVYVYFSDGTVKRYQVVDIDPPLAYVLPVDLAEPQQRPLLIEKIVAVEWA</sequence>
<protein>
    <recommendedName>
        <fullName evidence="3">Restriction endonuclease domain-containing protein</fullName>
    </recommendedName>
</protein>
<comment type="caution">
    <text evidence="1">The sequence shown here is derived from an EMBL/GenBank/DDBJ whole genome shotgun (WGS) entry which is preliminary data.</text>
</comment>
<dbReference type="EMBL" id="JACVHF010000003">
    <property type="protein sequence ID" value="MBC9784015.1"/>
    <property type="molecule type" value="Genomic_DNA"/>
</dbReference>
<evidence type="ECO:0000313" key="1">
    <source>
        <dbReference type="EMBL" id="MBC9784015.1"/>
    </source>
</evidence>
<reference evidence="1 2" key="1">
    <citation type="submission" date="2020-07" db="EMBL/GenBank/DDBJ databases">
        <title>Draft whole-genome sequence of Heliobacterium chlorum DSM 3682, type strain.</title>
        <authorList>
            <person name="Kyndt J.A."/>
            <person name="Meyer T.E."/>
            <person name="Imhoff J.F."/>
        </authorList>
    </citation>
    <scope>NUCLEOTIDE SEQUENCE [LARGE SCALE GENOMIC DNA]</scope>
    <source>
        <strain evidence="1 2">DSM 3682</strain>
    </source>
</reference>
<organism evidence="1 2">
    <name type="scientific">Heliobacterium chlorum</name>
    <dbReference type="NCBI Taxonomy" id="2698"/>
    <lineage>
        <taxon>Bacteria</taxon>
        <taxon>Bacillati</taxon>
        <taxon>Bacillota</taxon>
        <taxon>Clostridia</taxon>
        <taxon>Eubacteriales</taxon>
        <taxon>Heliobacteriaceae</taxon>
        <taxon>Heliobacterium</taxon>
    </lineage>
</organism>
<keyword evidence="2" id="KW-1185">Reference proteome</keyword>
<dbReference type="Proteomes" id="UP000617402">
    <property type="component" value="Unassembled WGS sequence"/>
</dbReference>
<evidence type="ECO:0008006" key="3">
    <source>
        <dbReference type="Google" id="ProtNLM"/>
    </source>
</evidence>
<evidence type="ECO:0000313" key="2">
    <source>
        <dbReference type="Proteomes" id="UP000617402"/>
    </source>
</evidence>